<sequence>MSERWEKAILEWYEKSRTADLEYLDLSISHKVSLSDLANNIAVVYDRLNLHNRVHLKDSKKLFEELEVLKSENRKLRKELSNLTKVVTENQPITKSQVLEIAQQIALQPKEIEEQALRLTEDLRSKLERVETILSKVEAWTTS</sequence>
<accession>A0A6M3VZH6</accession>
<proteinExistence type="predicted"/>
<name>A0A6M3VZH6_9VIRU</name>
<evidence type="ECO:0000313" key="3">
    <source>
        <dbReference type="Proteomes" id="UP000680382"/>
    </source>
</evidence>
<keyword evidence="3" id="KW-1185">Reference proteome</keyword>
<dbReference type="RefSeq" id="YP_010088022.1">
    <property type="nucleotide sequence ID" value="NC_055604.1"/>
</dbReference>
<dbReference type="Proteomes" id="UP000680382">
    <property type="component" value="Segment"/>
</dbReference>
<feature type="coiled-coil region" evidence="1">
    <location>
        <begin position="59"/>
        <end position="86"/>
    </location>
</feature>
<organism evidence="2 3">
    <name type="scientific">Ivy ringspot-associated virus</name>
    <dbReference type="NCBI Taxonomy" id="2731270"/>
    <lineage>
        <taxon>Viruses</taxon>
        <taxon>Riboviria</taxon>
        <taxon>Pararnavirae</taxon>
        <taxon>Artverviricota</taxon>
        <taxon>Revtraviricetes</taxon>
        <taxon>Ortervirales</taxon>
        <taxon>Caulimoviridae</taxon>
        <taxon>Badnavirus</taxon>
        <taxon>Badnavirus maculahederae</taxon>
    </lineage>
</organism>
<evidence type="ECO:0000313" key="2">
    <source>
        <dbReference type="EMBL" id="QJF45518.1"/>
    </source>
</evidence>
<dbReference type="Pfam" id="PF07028">
    <property type="entry name" value="DUF1319"/>
    <property type="match status" value="1"/>
</dbReference>
<protein>
    <submittedName>
        <fullName evidence="2">Uncharacterized protein</fullName>
    </submittedName>
</protein>
<reference evidence="2" key="1">
    <citation type="journal article" date="2020" name="Arch. Virol.">
        <title>Genomic characterisation of a newly identified badnavirus infecting ivy (Hedera helix).</title>
        <authorList>
            <person name="Bester R."/>
            <person name="Burger J.T."/>
            <person name="Maree H.J."/>
        </authorList>
    </citation>
    <scope>NUCLEOTIDE SEQUENCE</scope>
    <source>
        <strain evidence="2">SA1</strain>
    </source>
</reference>
<gene>
    <name evidence="2" type="primary">ORF1</name>
</gene>
<dbReference type="KEGG" id="vg:65103359"/>
<dbReference type="InterPro" id="IPR010746">
    <property type="entry name" value="CYMV_Orf1"/>
</dbReference>
<dbReference type="EMBL" id="MN850490">
    <property type="protein sequence ID" value="QJF45518.1"/>
    <property type="molecule type" value="Genomic_DNA"/>
</dbReference>
<dbReference type="GeneID" id="65103359"/>
<evidence type="ECO:0000256" key="1">
    <source>
        <dbReference type="SAM" id="Coils"/>
    </source>
</evidence>
<keyword evidence="1" id="KW-0175">Coiled coil</keyword>